<keyword evidence="1" id="KW-0472">Membrane</keyword>
<proteinExistence type="predicted"/>
<protein>
    <recommendedName>
        <fullName evidence="4">Photosystem II protein N</fullName>
    </recommendedName>
</protein>
<evidence type="ECO:0000313" key="3">
    <source>
        <dbReference type="Proteomes" id="UP000323597"/>
    </source>
</evidence>
<organism evidence="2 3">
    <name type="scientific">Gossypium mustelinum</name>
    <name type="common">Cotton</name>
    <name type="synonym">Gossypium caicoense</name>
    <dbReference type="NCBI Taxonomy" id="34275"/>
    <lineage>
        <taxon>Eukaryota</taxon>
        <taxon>Viridiplantae</taxon>
        <taxon>Streptophyta</taxon>
        <taxon>Embryophyta</taxon>
        <taxon>Tracheophyta</taxon>
        <taxon>Spermatophyta</taxon>
        <taxon>Magnoliopsida</taxon>
        <taxon>eudicotyledons</taxon>
        <taxon>Gunneridae</taxon>
        <taxon>Pentapetalae</taxon>
        <taxon>rosids</taxon>
        <taxon>malvids</taxon>
        <taxon>Malvales</taxon>
        <taxon>Malvaceae</taxon>
        <taxon>Malvoideae</taxon>
        <taxon>Gossypium</taxon>
    </lineage>
</organism>
<reference evidence="2 3" key="1">
    <citation type="submission" date="2019-07" db="EMBL/GenBank/DDBJ databases">
        <title>WGS assembly of Gossypium mustelinum.</title>
        <authorList>
            <person name="Chen Z.J."/>
            <person name="Sreedasyam A."/>
            <person name="Ando A."/>
            <person name="Song Q."/>
            <person name="De L."/>
            <person name="Hulse-Kemp A."/>
            <person name="Ding M."/>
            <person name="Ye W."/>
            <person name="Kirkbride R."/>
            <person name="Jenkins J."/>
            <person name="Plott C."/>
            <person name="Lovell J."/>
            <person name="Lin Y.-M."/>
            <person name="Vaughn R."/>
            <person name="Liu B."/>
            <person name="Li W."/>
            <person name="Simpson S."/>
            <person name="Scheffler B."/>
            <person name="Saski C."/>
            <person name="Grover C."/>
            <person name="Hu G."/>
            <person name="Conover J."/>
            <person name="Carlson J."/>
            <person name="Shu S."/>
            <person name="Boston L."/>
            <person name="Williams M."/>
            <person name="Peterson D."/>
            <person name="Mcgee K."/>
            <person name="Jones D."/>
            <person name="Wendel J."/>
            <person name="Stelly D."/>
            <person name="Grimwood J."/>
            <person name="Schmutz J."/>
        </authorList>
    </citation>
    <scope>NUCLEOTIDE SEQUENCE [LARGE SCALE GENOMIC DNA]</scope>
    <source>
        <strain evidence="2">1408120.09</strain>
    </source>
</reference>
<feature type="transmembrane region" description="Helical" evidence="1">
    <location>
        <begin position="70"/>
        <end position="91"/>
    </location>
</feature>
<gene>
    <name evidence="2" type="ORF">E1A91_D06G254300v1</name>
</gene>
<evidence type="ECO:0000313" key="2">
    <source>
        <dbReference type="EMBL" id="TYI78999.1"/>
    </source>
</evidence>
<evidence type="ECO:0000256" key="1">
    <source>
        <dbReference type="SAM" id="Phobius"/>
    </source>
</evidence>
<dbReference type="Proteomes" id="UP000323597">
    <property type="component" value="Chromosome D06"/>
</dbReference>
<accession>A0A5D2UN66</accession>
<keyword evidence="3" id="KW-1185">Reference proteome</keyword>
<dbReference type="EMBL" id="CM017654">
    <property type="protein sequence ID" value="TYI78999.1"/>
    <property type="molecule type" value="Genomic_DNA"/>
</dbReference>
<name>A0A5D2UN66_GOSMU</name>
<dbReference type="AlphaFoldDB" id="A0A5D2UN66"/>
<keyword evidence="1" id="KW-0812">Transmembrane</keyword>
<sequence>MVSKKSPTTVRLGPDLELPLTVCVAINLILYSVRSVDFVYHSAVNKQSYHRPIVILKLYNNGNSNLSRHLYIWFTCKFYWVRLIYCFWATLSTIKRSIRGTRGLIEIMKNHFIFLVRILGGSRKKIAKKIIPRVDTKRNV</sequence>
<evidence type="ECO:0008006" key="4">
    <source>
        <dbReference type="Google" id="ProtNLM"/>
    </source>
</evidence>
<keyword evidence="1" id="KW-1133">Transmembrane helix</keyword>